<proteinExistence type="predicted"/>
<dbReference type="Proteomes" id="UP000616595">
    <property type="component" value="Unassembled WGS sequence"/>
</dbReference>
<dbReference type="InterPro" id="IPR037010">
    <property type="entry name" value="VitB12-dep_Met_synth_activ_sf"/>
</dbReference>
<reference evidence="1" key="1">
    <citation type="submission" date="2019-10" db="EMBL/GenBank/DDBJ databases">
        <authorList>
            <person name="Ross D.E."/>
            <person name="Gulliver D."/>
        </authorList>
    </citation>
    <scope>NUCLEOTIDE SEQUENCE</scope>
    <source>
        <strain evidence="1">DER-2019</strain>
    </source>
</reference>
<evidence type="ECO:0000313" key="1">
    <source>
        <dbReference type="EMBL" id="MBC3886929.1"/>
    </source>
</evidence>
<organism evidence="1 2">
    <name type="scientific">Acetobacterium paludosum</name>
    <dbReference type="NCBI Taxonomy" id="52693"/>
    <lineage>
        <taxon>Bacteria</taxon>
        <taxon>Bacillati</taxon>
        <taxon>Bacillota</taxon>
        <taxon>Clostridia</taxon>
        <taxon>Eubacteriales</taxon>
        <taxon>Eubacteriaceae</taxon>
        <taxon>Acetobacterium</taxon>
    </lineage>
</organism>
<keyword evidence="2" id="KW-1185">Reference proteome</keyword>
<protein>
    <submittedName>
        <fullName evidence="1">Uncharacterized protein</fullName>
    </submittedName>
</protein>
<reference evidence="1" key="2">
    <citation type="submission" date="2020-10" db="EMBL/GenBank/DDBJ databases">
        <title>Comparative genomics of the Acetobacterium genus.</title>
        <authorList>
            <person name="Marshall C."/>
            <person name="May H."/>
            <person name="Norman S."/>
        </authorList>
    </citation>
    <scope>NUCLEOTIDE SEQUENCE</scope>
    <source>
        <strain evidence="1">DER-2019</strain>
    </source>
</reference>
<dbReference type="AlphaFoldDB" id="A0A923HUP6"/>
<evidence type="ECO:0000313" key="2">
    <source>
        <dbReference type="Proteomes" id="UP000616595"/>
    </source>
</evidence>
<gene>
    <name evidence="1" type="ORF">GH810_01190</name>
</gene>
<dbReference type="RefSeq" id="WP_148565549.1">
    <property type="nucleotide sequence ID" value="NZ_RXYA01000001.1"/>
</dbReference>
<dbReference type="SUPFAM" id="SSF56507">
    <property type="entry name" value="Methionine synthase activation domain-like"/>
    <property type="match status" value="1"/>
</dbReference>
<dbReference type="OrthoDB" id="5509362at2"/>
<dbReference type="EMBL" id="WJBD01000001">
    <property type="protein sequence ID" value="MBC3886929.1"/>
    <property type="molecule type" value="Genomic_DNA"/>
</dbReference>
<name>A0A923HUP6_9FIRM</name>
<sequence length="198" mass="22542">MNCKIFMNFPYELSMDILNEELNLKGRESMLEIVAPLLEMTQKIAKPKAIYFKAEITDKNEKSVMVDNQIFESQLFGGTVEKGDRVFPYIVTVGTELDDYAKTLTDSMDQFMIDEMMNLLVNIGKVFVANEVQKEAGWEKTQDYVPGNGEEWSTEEQTRLFHMFGDDTKKIGVSLGEHAFVLPGRSTIGILSKKKQAF</sequence>
<dbReference type="Gene3D" id="3.40.109.40">
    <property type="match status" value="1"/>
</dbReference>
<comment type="caution">
    <text evidence="1">The sequence shown here is derived from an EMBL/GenBank/DDBJ whole genome shotgun (WGS) entry which is preliminary data.</text>
</comment>
<accession>A0A923HUP6</accession>
<dbReference type="GO" id="GO:0008705">
    <property type="term" value="F:methionine synthase activity"/>
    <property type="evidence" value="ECO:0007669"/>
    <property type="project" value="InterPro"/>
</dbReference>